<evidence type="ECO:0000256" key="5">
    <source>
        <dbReference type="RuleBase" id="RU367022"/>
    </source>
</evidence>
<comment type="subcellular location">
    <subcellularLocation>
        <location evidence="1 5">Membrane</location>
        <topology evidence="1 5">Multi-pass membrane protein</topology>
    </subcellularLocation>
</comment>
<comment type="caution">
    <text evidence="6">The sequence shown here is derived from an EMBL/GenBank/DDBJ whole genome shotgun (WGS) entry which is preliminary data.</text>
</comment>
<dbReference type="PANTHER" id="PTHR12483">
    <property type="entry name" value="SOLUTE CARRIER FAMILY 31 COPPER TRANSPORTERS"/>
    <property type="match status" value="1"/>
</dbReference>
<dbReference type="AlphaFoldDB" id="A0AA36NHA4"/>
<feature type="transmembrane region" description="Helical" evidence="5">
    <location>
        <begin position="92"/>
        <end position="115"/>
    </location>
</feature>
<dbReference type="GO" id="GO:0005375">
    <property type="term" value="F:copper ion transmembrane transporter activity"/>
    <property type="evidence" value="ECO:0007669"/>
    <property type="project" value="UniProtKB-UniRule"/>
</dbReference>
<keyword evidence="5" id="KW-0186">Copper</keyword>
<organism evidence="6 7">
    <name type="scientific">Effrenium voratum</name>
    <dbReference type="NCBI Taxonomy" id="2562239"/>
    <lineage>
        <taxon>Eukaryota</taxon>
        <taxon>Sar</taxon>
        <taxon>Alveolata</taxon>
        <taxon>Dinophyceae</taxon>
        <taxon>Suessiales</taxon>
        <taxon>Symbiodiniaceae</taxon>
        <taxon>Effrenium</taxon>
    </lineage>
</organism>
<reference evidence="6" key="1">
    <citation type="submission" date="2023-08" db="EMBL/GenBank/DDBJ databases">
        <authorList>
            <person name="Chen Y."/>
            <person name="Shah S."/>
            <person name="Dougan E. K."/>
            <person name="Thang M."/>
            <person name="Chan C."/>
        </authorList>
    </citation>
    <scope>NUCLEOTIDE SEQUENCE</scope>
</reference>
<evidence type="ECO:0000313" key="6">
    <source>
        <dbReference type="EMBL" id="CAJ1403521.1"/>
    </source>
</evidence>
<evidence type="ECO:0000313" key="7">
    <source>
        <dbReference type="Proteomes" id="UP001178507"/>
    </source>
</evidence>
<dbReference type="Proteomes" id="UP001178507">
    <property type="component" value="Unassembled WGS sequence"/>
</dbReference>
<feature type="transmembrane region" description="Helical" evidence="5">
    <location>
        <begin position="121"/>
        <end position="138"/>
    </location>
</feature>
<keyword evidence="3 5" id="KW-1133">Transmembrane helix</keyword>
<protein>
    <recommendedName>
        <fullName evidence="5">Copper transport protein</fullName>
    </recommendedName>
</protein>
<name>A0AA36NHA4_9DINO</name>
<comment type="similarity">
    <text evidence="5">Belongs to the copper transporter (Ctr) (TC 1.A.56) family. SLC31A subfamily.</text>
</comment>
<keyword evidence="7" id="KW-1185">Reference proteome</keyword>
<keyword evidence="5" id="KW-0406">Ion transport</keyword>
<evidence type="ECO:0000256" key="2">
    <source>
        <dbReference type="ARBA" id="ARBA00022692"/>
    </source>
</evidence>
<gene>
    <name evidence="6" type="ORF">EVOR1521_LOCUS26180</name>
</gene>
<evidence type="ECO:0000256" key="4">
    <source>
        <dbReference type="ARBA" id="ARBA00023136"/>
    </source>
</evidence>
<keyword evidence="5" id="KW-0187">Copper transport</keyword>
<dbReference type="InterPro" id="IPR007274">
    <property type="entry name" value="Cop_transporter"/>
</dbReference>
<evidence type="ECO:0000256" key="1">
    <source>
        <dbReference type="ARBA" id="ARBA00004141"/>
    </source>
</evidence>
<sequence length="163" mass="17612">MAHDHGQHGHDMGDMDMDMEVFCLGNGTVMLNGFQVAIGPGQPCAMALFPGWVLDSGAKYVATCVGAFMLPLAIVGFQMLRERLLRPKTPRPVVDLAAALVFGGQMLFAYCAMLLAMLYEIVIFICILLGFVVSALCLQRHKRAVQQVPEVASTPCCSLPPPT</sequence>
<dbReference type="GO" id="GO:0005886">
    <property type="term" value="C:plasma membrane"/>
    <property type="evidence" value="ECO:0007669"/>
    <property type="project" value="TreeGrafter"/>
</dbReference>
<keyword evidence="4 5" id="KW-0472">Membrane</keyword>
<feature type="transmembrane region" description="Helical" evidence="5">
    <location>
        <begin position="60"/>
        <end position="80"/>
    </location>
</feature>
<proteinExistence type="inferred from homology"/>
<evidence type="ECO:0000256" key="3">
    <source>
        <dbReference type="ARBA" id="ARBA00022989"/>
    </source>
</evidence>
<keyword evidence="5" id="KW-0813">Transport</keyword>
<dbReference type="PANTHER" id="PTHR12483:SF27">
    <property type="entry name" value="COPPER TRANSPORT PROTEIN CTR1"/>
    <property type="match status" value="1"/>
</dbReference>
<keyword evidence="2 5" id="KW-0812">Transmembrane</keyword>
<dbReference type="EMBL" id="CAUJNA010003499">
    <property type="protein sequence ID" value="CAJ1403521.1"/>
    <property type="molecule type" value="Genomic_DNA"/>
</dbReference>
<accession>A0AA36NHA4</accession>
<dbReference type="Pfam" id="PF04145">
    <property type="entry name" value="Ctr"/>
    <property type="match status" value="1"/>
</dbReference>